<evidence type="ECO:0000256" key="1">
    <source>
        <dbReference type="ARBA" id="ARBA00022737"/>
    </source>
</evidence>
<dbReference type="Gene3D" id="1.25.40.10">
    <property type="entry name" value="Tetratricopeptide repeat domain"/>
    <property type="match status" value="2"/>
</dbReference>
<dbReference type="PANTHER" id="PTHR47933:SF11">
    <property type="entry name" value="PENTATRICOPEPTIDE REPEAT-CONTAINING PROTEIN 2"/>
    <property type="match status" value="1"/>
</dbReference>
<dbReference type="InterPro" id="IPR002885">
    <property type="entry name" value="PPR_rpt"/>
</dbReference>
<dbReference type="AlphaFoldDB" id="X6MAN2"/>
<dbReference type="InterPro" id="IPR011990">
    <property type="entry name" value="TPR-like_helical_dom_sf"/>
</dbReference>
<evidence type="ECO:0000256" key="2">
    <source>
        <dbReference type="PROSITE-ProRule" id="PRU00708"/>
    </source>
</evidence>
<protein>
    <recommendedName>
        <fullName evidence="5">Pentacotripeptide-repeat region of PRORP domain-containing protein</fullName>
    </recommendedName>
</protein>
<dbReference type="InterPro" id="IPR051240">
    <property type="entry name" value="Mito_RNA-Proc/Resp"/>
</dbReference>
<dbReference type="PROSITE" id="PS51375">
    <property type="entry name" value="PPR"/>
    <property type="match status" value="1"/>
</dbReference>
<sequence length="456" mass="53817">MTTINEIIQFLQNTHSQDTSVYAVAIKRCSELKQPNSFNKIIQLIHQQNVELDIIFCNTILHYLGIWNKFNFQKKLFEQWFIRKEFTSFNPDLITFNTMIKGCSKKGDIKQALHYFQLLVNHYNIKPDLITCNSMLTVCANACDMESAEIIWSAMQNQSDIQIDSVLVNCMLNVYAKCGESKKMMDLLNYSQQSGHFISINEITCSTIMSGLLKDNKVDEMFDFYEHQIPKLLLKHNININNKRLIELKNIGYLKKMEMLNGNEFDKLSHYHQQYLNIFFNELYPFAKNKAVSINEKDIDNLIQSYVLLHKNNWMNAMKDIEKILYQESNFIHSFDYWTTNIFNKQQFLLNFTLLSTTSTNFFLRYLMTFKRDELKYKFKNGPIKIMCGKGQYSKIIKKGDNHESPKKKSIENELKKWKIVIRLEQNKFNEAIWCLNEDDVSLFFKTIPPGEDCLK</sequence>
<dbReference type="Proteomes" id="UP000023152">
    <property type="component" value="Unassembled WGS sequence"/>
</dbReference>
<comment type="caution">
    <text evidence="3">The sequence shown here is derived from an EMBL/GenBank/DDBJ whole genome shotgun (WGS) entry which is preliminary data.</text>
</comment>
<dbReference type="EMBL" id="ASPP01022804">
    <property type="protein sequence ID" value="ETO11073.1"/>
    <property type="molecule type" value="Genomic_DNA"/>
</dbReference>
<dbReference type="NCBIfam" id="TIGR00756">
    <property type="entry name" value="PPR"/>
    <property type="match status" value="1"/>
</dbReference>
<accession>X6MAN2</accession>
<name>X6MAN2_RETFI</name>
<evidence type="ECO:0000313" key="3">
    <source>
        <dbReference type="EMBL" id="ETO11073.1"/>
    </source>
</evidence>
<organism evidence="3 4">
    <name type="scientific">Reticulomyxa filosa</name>
    <dbReference type="NCBI Taxonomy" id="46433"/>
    <lineage>
        <taxon>Eukaryota</taxon>
        <taxon>Sar</taxon>
        <taxon>Rhizaria</taxon>
        <taxon>Retaria</taxon>
        <taxon>Foraminifera</taxon>
        <taxon>Monothalamids</taxon>
        <taxon>Reticulomyxidae</taxon>
        <taxon>Reticulomyxa</taxon>
    </lineage>
</organism>
<dbReference type="OrthoDB" id="185373at2759"/>
<keyword evidence="4" id="KW-1185">Reference proteome</keyword>
<feature type="repeat" description="PPR" evidence="2">
    <location>
        <begin position="92"/>
        <end position="127"/>
    </location>
</feature>
<keyword evidence="1" id="KW-0677">Repeat</keyword>
<dbReference type="PANTHER" id="PTHR47933">
    <property type="entry name" value="PENTATRICOPEPTIDE REPEAT-CONTAINING PROTEIN 1, MITOCHONDRIAL"/>
    <property type="match status" value="1"/>
</dbReference>
<dbReference type="Pfam" id="PF01535">
    <property type="entry name" value="PPR"/>
    <property type="match status" value="2"/>
</dbReference>
<gene>
    <name evidence="3" type="ORF">RFI_26302</name>
</gene>
<dbReference type="GO" id="GO:0003729">
    <property type="term" value="F:mRNA binding"/>
    <property type="evidence" value="ECO:0007669"/>
    <property type="project" value="TreeGrafter"/>
</dbReference>
<proteinExistence type="predicted"/>
<evidence type="ECO:0008006" key="5">
    <source>
        <dbReference type="Google" id="ProtNLM"/>
    </source>
</evidence>
<evidence type="ECO:0000313" key="4">
    <source>
        <dbReference type="Proteomes" id="UP000023152"/>
    </source>
</evidence>
<reference evidence="3 4" key="1">
    <citation type="journal article" date="2013" name="Curr. Biol.">
        <title>The Genome of the Foraminiferan Reticulomyxa filosa.</title>
        <authorList>
            <person name="Glockner G."/>
            <person name="Hulsmann N."/>
            <person name="Schleicher M."/>
            <person name="Noegel A.A."/>
            <person name="Eichinger L."/>
            <person name="Gallinger C."/>
            <person name="Pawlowski J."/>
            <person name="Sierra R."/>
            <person name="Euteneuer U."/>
            <person name="Pillet L."/>
            <person name="Moustafa A."/>
            <person name="Platzer M."/>
            <person name="Groth M."/>
            <person name="Szafranski K."/>
            <person name="Schliwa M."/>
        </authorList>
    </citation>
    <scope>NUCLEOTIDE SEQUENCE [LARGE SCALE GENOMIC DNA]</scope>
</reference>
<dbReference type="Pfam" id="PF13041">
    <property type="entry name" value="PPR_2"/>
    <property type="match status" value="1"/>
</dbReference>